<dbReference type="Proteomes" id="UP000045051">
    <property type="component" value="Unassembled WGS sequence"/>
</dbReference>
<keyword evidence="4 10" id="KW-0812">Transmembrane</keyword>
<accession>A0A0B7I3Z8</accession>
<evidence type="ECO:0000256" key="10">
    <source>
        <dbReference type="PROSITE-ProRule" id="PRU01360"/>
    </source>
</evidence>
<sequence length="673" mass="78064">MRMELLHCYWCSNSVLFIYHKTMFRVFFSLIFLMLVANAFGQNDSSKKEEKAIELEEVTVIATRSEKKLKNVPIVVQLLTKEDIYKSQSTDFQSFLENEFSGINFTYDGGRPNINMMGFSGKYVLFLIDGERVAGETFENIDYERIDLDNIERIEIIKGASSSLYGSNAIGGVINIITKNAQKSFDVSSSYLYDTNIDHRANLSIGSKQKWGSLQIGSFYKMREPYLLKDTEQRKIFYTDGRVKELPHDYLHIAGFTNYGINPKLNFRISPKWDLELKPAYYFSERNDGTENAKKVLERYYNYALSLKSTYELSQNESIKLTGSFDRYSKFNYYRLLNEQEKNYENTLKRVSTQYNNLISGKHTLVAGAEVLVDELISLRFNEKGTEASKDSKNYTLFAQQDWILSDRFTLVAGVRMDYHSLFQEHFTFRLSGMYTIDEFTLRGGYSSGFRSPTIKELYTNWFHPWGGGFQIKGNETLKPELSDNFNFSVDYSTKKLNITAITQYSVVTDKIDFVWSDSHSSIDYTNFKGATRIISSEFSVAYRLNKFFRLKSSYAFYDIEKRLSDHRPHTFTLKGEYSPSDSLKYIPSLIISGKYVSSTTLFSSEERNTFEEYYSVYEPYWIWRLQTSMKLPLGFVLNAGVNNLLNYKANTVGFYSSISPGRTFYIGVKYSY</sequence>
<reference evidence="14 15" key="1">
    <citation type="submission" date="2015-01" db="EMBL/GenBank/DDBJ databases">
        <authorList>
            <person name="Xiang T."/>
            <person name="Song Y."/>
            <person name="Huang L."/>
            <person name="Wang B."/>
            <person name="Wu P."/>
        </authorList>
    </citation>
    <scope>NUCLEOTIDE SEQUENCE [LARGE SCALE GENOMIC DNA]</scope>
    <source>
        <strain evidence="14 15">CcD38</strain>
    </source>
</reference>
<evidence type="ECO:0000259" key="13">
    <source>
        <dbReference type="Pfam" id="PF07715"/>
    </source>
</evidence>
<comment type="similarity">
    <text evidence="10 11">Belongs to the TonB-dependent receptor family.</text>
</comment>
<keyword evidence="9 10" id="KW-0998">Cell outer membrane</keyword>
<protein>
    <submittedName>
        <fullName evidence="14">TonB-dependent receptor plug domain protein</fullName>
    </submittedName>
</protein>
<dbReference type="SUPFAM" id="SSF56935">
    <property type="entry name" value="Porins"/>
    <property type="match status" value="1"/>
</dbReference>
<keyword evidence="6 11" id="KW-0798">TonB box</keyword>
<dbReference type="AlphaFoldDB" id="A0A0B7I3Z8"/>
<evidence type="ECO:0000313" key="14">
    <source>
        <dbReference type="EMBL" id="CEN46651.1"/>
    </source>
</evidence>
<keyword evidence="2 10" id="KW-0813">Transport</keyword>
<keyword evidence="15" id="KW-1185">Reference proteome</keyword>
<evidence type="ECO:0000256" key="7">
    <source>
        <dbReference type="ARBA" id="ARBA00023136"/>
    </source>
</evidence>
<dbReference type="InterPro" id="IPR039426">
    <property type="entry name" value="TonB-dep_rcpt-like"/>
</dbReference>
<dbReference type="InterPro" id="IPR037066">
    <property type="entry name" value="Plug_dom_sf"/>
</dbReference>
<evidence type="ECO:0000256" key="6">
    <source>
        <dbReference type="ARBA" id="ARBA00023077"/>
    </source>
</evidence>
<evidence type="ECO:0000256" key="11">
    <source>
        <dbReference type="RuleBase" id="RU003357"/>
    </source>
</evidence>
<evidence type="ECO:0000256" key="5">
    <source>
        <dbReference type="ARBA" id="ARBA00022729"/>
    </source>
</evidence>
<organism evidence="14 15">
    <name type="scientific">Capnocytophaga canis</name>
    <dbReference type="NCBI Taxonomy" id="1848903"/>
    <lineage>
        <taxon>Bacteria</taxon>
        <taxon>Pseudomonadati</taxon>
        <taxon>Bacteroidota</taxon>
        <taxon>Flavobacteriia</taxon>
        <taxon>Flavobacteriales</taxon>
        <taxon>Flavobacteriaceae</taxon>
        <taxon>Capnocytophaga</taxon>
    </lineage>
</organism>
<dbReference type="PROSITE" id="PS52016">
    <property type="entry name" value="TONB_DEPENDENT_REC_3"/>
    <property type="match status" value="1"/>
</dbReference>
<feature type="domain" description="TonB-dependent receptor-like beta-barrel" evidence="12">
    <location>
        <begin position="255"/>
        <end position="645"/>
    </location>
</feature>
<dbReference type="Gene3D" id="2.170.130.10">
    <property type="entry name" value="TonB-dependent receptor, plug domain"/>
    <property type="match status" value="1"/>
</dbReference>
<dbReference type="PANTHER" id="PTHR30069:SF29">
    <property type="entry name" value="HEMOGLOBIN AND HEMOGLOBIN-HAPTOGLOBIN-BINDING PROTEIN 1-RELATED"/>
    <property type="match status" value="1"/>
</dbReference>
<gene>
    <name evidence="14" type="ORF">CCAND38_370048</name>
</gene>
<evidence type="ECO:0000256" key="8">
    <source>
        <dbReference type="ARBA" id="ARBA00023170"/>
    </source>
</evidence>
<name>A0A0B7I3Z8_9FLAO</name>
<keyword evidence="7 10" id="KW-0472">Membrane</keyword>
<evidence type="ECO:0000256" key="4">
    <source>
        <dbReference type="ARBA" id="ARBA00022692"/>
    </source>
</evidence>
<dbReference type="InterPro" id="IPR012910">
    <property type="entry name" value="Plug_dom"/>
</dbReference>
<evidence type="ECO:0000256" key="1">
    <source>
        <dbReference type="ARBA" id="ARBA00004571"/>
    </source>
</evidence>
<dbReference type="EMBL" id="CDOI01000148">
    <property type="protein sequence ID" value="CEN46651.1"/>
    <property type="molecule type" value="Genomic_DNA"/>
</dbReference>
<feature type="domain" description="TonB-dependent receptor plug" evidence="13">
    <location>
        <begin position="69"/>
        <end position="173"/>
    </location>
</feature>
<proteinExistence type="inferred from homology"/>
<evidence type="ECO:0000256" key="2">
    <source>
        <dbReference type="ARBA" id="ARBA00022448"/>
    </source>
</evidence>
<keyword evidence="5" id="KW-0732">Signal</keyword>
<dbReference type="Gene3D" id="2.40.170.20">
    <property type="entry name" value="TonB-dependent receptor, beta-barrel domain"/>
    <property type="match status" value="1"/>
</dbReference>
<dbReference type="GO" id="GO:0015344">
    <property type="term" value="F:siderophore uptake transmembrane transporter activity"/>
    <property type="evidence" value="ECO:0007669"/>
    <property type="project" value="TreeGrafter"/>
</dbReference>
<dbReference type="Pfam" id="PF07715">
    <property type="entry name" value="Plug"/>
    <property type="match status" value="1"/>
</dbReference>
<dbReference type="GO" id="GO:0044718">
    <property type="term" value="P:siderophore transmembrane transport"/>
    <property type="evidence" value="ECO:0007669"/>
    <property type="project" value="TreeGrafter"/>
</dbReference>
<keyword evidence="3 10" id="KW-1134">Transmembrane beta strand</keyword>
<dbReference type="PANTHER" id="PTHR30069">
    <property type="entry name" value="TONB-DEPENDENT OUTER MEMBRANE RECEPTOR"/>
    <property type="match status" value="1"/>
</dbReference>
<keyword evidence="8 14" id="KW-0675">Receptor</keyword>
<evidence type="ECO:0000259" key="12">
    <source>
        <dbReference type="Pfam" id="PF00593"/>
    </source>
</evidence>
<evidence type="ECO:0000256" key="9">
    <source>
        <dbReference type="ARBA" id="ARBA00023237"/>
    </source>
</evidence>
<dbReference type="InterPro" id="IPR000531">
    <property type="entry name" value="Beta-barrel_TonB"/>
</dbReference>
<dbReference type="CDD" id="cd01347">
    <property type="entry name" value="ligand_gated_channel"/>
    <property type="match status" value="1"/>
</dbReference>
<evidence type="ECO:0000256" key="3">
    <source>
        <dbReference type="ARBA" id="ARBA00022452"/>
    </source>
</evidence>
<evidence type="ECO:0000313" key="15">
    <source>
        <dbReference type="Proteomes" id="UP000045051"/>
    </source>
</evidence>
<dbReference type="GO" id="GO:0009279">
    <property type="term" value="C:cell outer membrane"/>
    <property type="evidence" value="ECO:0007669"/>
    <property type="project" value="UniProtKB-SubCell"/>
</dbReference>
<dbReference type="InterPro" id="IPR036942">
    <property type="entry name" value="Beta-barrel_TonB_sf"/>
</dbReference>
<comment type="subcellular location">
    <subcellularLocation>
        <location evidence="1 10">Cell outer membrane</location>
        <topology evidence="1 10">Multi-pass membrane protein</topology>
    </subcellularLocation>
</comment>
<dbReference type="Pfam" id="PF00593">
    <property type="entry name" value="TonB_dep_Rec_b-barrel"/>
    <property type="match status" value="1"/>
</dbReference>